<keyword evidence="3" id="KW-1185">Reference proteome</keyword>
<sequence length="93" mass="10089">MSSSSPSKASPSEKLSNMDAPDSPPDSSHLERQPTGPQGTSVGRANGDAKTNFGAPGSSYQTKKFGEEYEKVEAQLLDRQWENPYGDVLWRGE</sequence>
<organism evidence="2 3">
    <name type="scientific">Diplocarpon rosae</name>
    <dbReference type="NCBI Taxonomy" id="946125"/>
    <lineage>
        <taxon>Eukaryota</taxon>
        <taxon>Fungi</taxon>
        <taxon>Dikarya</taxon>
        <taxon>Ascomycota</taxon>
        <taxon>Pezizomycotina</taxon>
        <taxon>Leotiomycetes</taxon>
        <taxon>Helotiales</taxon>
        <taxon>Drepanopezizaceae</taxon>
        <taxon>Diplocarpon</taxon>
    </lineage>
</organism>
<proteinExistence type="predicted"/>
<evidence type="ECO:0000313" key="2">
    <source>
        <dbReference type="EMBL" id="KAK2626946.1"/>
    </source>
</evidence>
<name>A0AAD9T053_9HELO</name>
<evidence type="ECO:0000313" key="3">
    <source>
        <dbReference type="Proteomes" id="UP001285354"/>
    </source>
</evidence>
<dbReference type="EMBL" id="JAUBYV010000005">
    <property type="protein sequence ID" value="KAK2626946.1"/>
    <property type="molecule type" value="Genomic_DNA"/>
</dbReference>
<reference evidence="2" key="1">
    <citation type="submission" date="2023-06" db="EMBL/GenBank/DDBJ databases">
        <title>Draft genome of Marssonina rosae.</title>
        <authorList>
            <person name="Cheng Q."/>
        </authorList>
    </citation>
    <scope>NUCLEOTIDE SEQUENCE</scope>
    <source>
        <strain evidence="2">R4</strain>
    </source>
</reference>
<dbReference type="AlphaFoldDB" id="A0AAD9T053"/>
<evidence type="ECO:0000256" key="1">
    <source>
        <dbReference type="SAM" id="MobiDB-lite"/>
    </source>
</evidence>
<protein>
    <submittedName>
        <fullName evidence="2">Uncharacterized protein</fullName>
    </submittedName>
</protein>
<feature type="compositionally biased region" description="Low complexity" evidence="1">
    <location>
        <begin position="1"/>
        <end position="15"/>
    </location>
</feature>
<gene>
    <name evidence="2" type="ORF">QTJ16_004121</name>
</gene>
<dbReference type="Proteomes" id="UP001285354">
    <property type="component" value="Unassembled WGS sequence"/>
</dbReference>
<accession>A0AAD9T053</accession>
<feature type="region of interest" description="Disordered" evidence="1">
    <location>
        <begin position="1"/>
        <end position="64"/>
    </location>
</feature>
<comment type="caution">
    <text evidence="2">The sequence shown here is derived from an EMBL/GenBank/DDBJ whole genome shotgun (WGS) entry which is preliminary data.</text>
</comment>